<proteinExistence type="predicted"/>
<evidence type="ECO:0000259" key="1">
    <source>
        <dbReference type="Pfam" id="PF03151"/>
    </source>
</evidence>
<dbReference type="InterPro" id="IPR004853">
    <property type="entry name" value="Sugar_P_trans_dom"/>
</dbReference>
<accession>A0A5J4ZHQ7</accession>
<keyword evidence="3" id="KW-1185">Reference proteome</keyword>
<evidence type="ECO:0000313" key="3">
    <source>
        <dbReference type="Proteomes" id="UP000325577"/>
    </source>
</evidence>
<gene>
    <name evidence="2" type="ORF">F0562_017469</name>
</gene>
<dbReference type="OrthoDB" id="10529383at2759"/>
<dbReference type="PANTHER" id="PTHR45523:SF3">
    <property type="entry name" value="VACUOLAR PROTEIN SORTING-ASSOCIATED PROTEIN 13A"/>
    <property type="match status" value="1"/>
</dbReference>
<dbReference type="AlphaFoldDB" id="A0A5J4ZHQ7"/>
<evidence type="ECO:0000313" key="2">
    <source>
        <dbReference type="EMBL" id="KAA8517176.1"/>
    </source>
</evidence>
<feature type="domain" description="Sugar phosphate transporter" evidence="1">
    <location>
        <begin position="92"/>
        <end position="142"/>
    </location>
</feature>
<dbReference type="EMBL" id="CM018051">
    <property type="protein sequence ID" value="KAA8517176.1"/>
    <property type="molecule type" value="Genomic_DNA"/>
</dbReference>
<name>A0A5J4ZHQ7_9ASTE</name>
<dbReference type="PANTHER" id="PTHR45523">
    <property type="entry name" value="TETRATRICOPEPTIDE REPEAT (TPR)-CONTAINING PROTEIN-RELATED"/>
    <property type="match status" value="1"/>
</dbReference>
<reference evidence="2 3" key="1">
    <citation type="submission" date="2019-09" db="EMBL/GenBank/DDBJ databases">
        <title>A chromosome-level genome assembly of the Chinese tupelo Nyssa sinensis.</title>
        <authorList>
            <person name="Yang X."/>
            <person name="Kang M."/>
            <person name="Yang Y."/>
            <person name="Xiong H."/>
            <person name="Wang M."/>
            <person name="Zhang Z."/>
            <person name="Wang Z."/>
            <person name="Wu H."/>
            <person name="Ma T."/>
            <person name="Liu J."/>
            <person name="Xi Z."/>
        </authorList>
    </citation>
    <scope>NUCLEOTIDE SEQUENCE [LARGE SCALE GENOMIC DNA]</scope>
    <source>
        <strain evidence="2">J267</strain>
        <tissue evidence="2">Leaf</tissue>
    </source>
</reference>
<organism evidence="2 3">
    <name type="scientific">Nyssa sinensis</name>
    <dbReference type="NCBI Taxonomy" id="561372"/>
    <lineage>
        <taxon>Eukaryota</taxon>
        <taxon>Viridiplantae</taxon>
        <taxon>Streptophyta</taxon>
        <taxon>Embryophyta</taxon>
        <taxon>Tracheophyta</taxon>
        <taxon>Spermatophyta</taxon>
        <taxon>Magnoliopsida</taxon>
        <taxon>eudicotyledons</taxon>
        <taxon>Gunneridae</taxon>
        <taxon>Pentapetalae</taxon>
        <taxon>asterids</taxon>
        <taxon>Cornales</taxon>
        <taxon>Nyssaceae</taxon>
        <taxon>Nyssa</taxon>
    </lineage>
</organism>
<dbReference type="Proteomes" id="UP000325577">
    <property type="component" value="Linkage Group LG8"/>
</dbReference>
<protein>
    <recommendedName>
        <fullName evidence="1">Sugar phosphate transporter domain-containing protein</fullName>
    </recommendedName>
</protein>
<dbReference type="Pfam" id="PF03151">
    <property type="entry name" value="TPT"/>
    <property type="match status" value="1"/>
</dbReference>
<sequence>MPAPKIMIPTDFCPNNKHSTKLLLDLENLLIRTQDDCELSPPDEMNMYLQFDLVLSDVSAFLVDGDYRWSETALNRSAGSAQLNVVSFLPVIDKCGVILKLQQVAVAHSIGHVAAMVSMSIVAISLTHIVRSDEPAFSVLVS</sequence>